<feature type="domain" description="PASTA" evidence="2">
    <location>
        <begin position="347"/>
        <end position="412"/>
    </location>
</feature>
<dbReference type="Proteomes" id="UP000618579">
    <property type="component" value="Unassembled WGS sequence"/>
</dbReference>
<evidence type="ECO:0000259" key="2">
    <source>
        <dbReference type="PROSITE" id="PS51178"/>
    </source>
</evidence>
<name>A0ABX2A0P6_9BACL</name>
<feature type="compositionally biased region" description="Low complexity" evidence="1">
    <location>
        <begin position="314"/>
        <end position="338"/>
    </location>
</feature>
<dbReference type="SMART" id="SM00740">
    <property type="entry name" value="PASTA"/>
    <property type="match status" value="1"/>
</dbReference>
<gene>
    <name evidence="3" type="ORF">GC097_31800</name>
</gene>
<dbReference type="InterPro" id="IPR005543">
    <property type="entry name" value="PASTA_dom"/>
</dbReference>
<comment type="caution">
    <text evidence="3">The sequence shown here is derived from an EMBL/GenBank/DDBJ whole genome shotgun (WGS) entry which is preliminary data.</text>
</comment>
<accession>A0ABX2A0P6</accession>
<evidence type="ECO:0000313" key="3">
    <source>
        <dbReference type="EMBL" id="NOV04563.1"/>
    </source>
</evidence>
<keyword evidence="4" id="KW-1185">Reference proteome</keyword>
<feature type="region of interest" description="Disordered" evidence="1">
    <location>
        <begin position="313"/>
        <end position="341"/>
    </location>
</feature>
<dbReference type="PROSITE" id="PS51178">
    <property type="entry name" value="PASTA"/>
    <property type="match status" value="1"/>
</dbReference>
<protein>
    <submittedName>
        <fullName evidence="3">PASTA domain-containing protein</fullName>
    </submittedName>
</protein>
<evidence type="ECO:0000313" key="4">
    <source>
        <dbReference type="Proteomes" id="UP000618579"/>
    </source>
</evidence>
<reference evidence="3 4" key="1">
    <citation type="submission" date="2019-10" db="EMBL/GenBank/DDBJ databases">
        <title>Description of Paenibacillus pedi sp. nov.</title>
        <authorList>
            <person name="Carlier A."/>
            <person name="Qi S."/>
        </authorList>
    </citation>
    <scope>NUCLEOTIDE SEQUENCE [LARGE SCALE GENOMIC DNA]</scope>
    <source>
        <strain evidence="3 4">LMG 31457</strain>
    </source>
</reference>
<dbReference type="Gene3D" id="3.30.10.20">
    <property type="match status" value="1"/>
</dbReference>
<feature type="region of interest" description="Disordered" evidence="1">
    <location>
        <begin position="243"/>
        <end position="283"/>
    </location>
</feature>
<proteinExistence type="predicted"/>
<organism evidence="3 4">
    <name type="scientific">Paenibacillus planticolens</name>
    <dbReference type="NCBI Taxonomy" id="2654976"/>
    <lineage>
        <taxon>Bacteria</taxon>
        <taxon>Bacillati</taxon>
        <taxon>Bacillota</taxon>
        <taxon>Bacilli</taxon>
        <taxon>Bacillales</taxon>
        <taxon>Paenibacillaceae</taxon>
        <taxon>Paenibacillus</taxon>
    </lineage>
</organism>
<sequence length="415" mass="44887">MMPSREDGNSMHNKMGTRYIPGTQIISLPQGALHDGEDLFLTRKVLLYNIKLGPGQIGADYMRTLHHKAAFIHDGFQHILDTSVEEDSVTIILQAKPGSLFSRQVHKKAWSFHQITAMIADLGVSLLDALEERITGFSVAADNLWLDDHNKLTVINYWDKGDPQAQGAVGLCRLMLQLFSGTQPVTSAFEVMHTQLERTPITTASPEQKDALVKLVKLICQGQASLSSFVFGLRSLQPSVQNEEAAPPVLLRPSRSQRVQVAVEAEDATDSEDETEQSSTKSRLRKAGIGAAAVIVAATAGWVLWPSSEKERPAAVTPVQTSTPAAPTTSPSATPVPTKAGGTANKQLEEIVVPNLVGQSLADAEQQALAMGLHYNYVIEASNLPKGTVIRQDPQPGAKGMQGDNVTFWVSKEGQ</sequence>
<evidence type="ECO:0000256" key="1">
    <source>
        <dbReference type="SAM" id="MobiDB-lite"/>
    </source>
</evidence>
<dbReference type="EMBL" id="WHNZ01000085">
    <property type="protein sequence ID" value="NOV04563.1"/>
    <property type="molecule type" value="Genomic_DNA"/>
</dbReference>
<dbReference type="Pfam" id="PF03793">
    <property type="entry name" value="PASTA"/>
    <property type="match status" value="1"/>
</dbReference>
<feature type="compositionally biased region" description="Acidic residues" evidence="1">
    <location>
        <begin position="264"/>
        <end position="276"/>
    </location>
</feature>
<dbReference type="CDD" id="cd06577">
    <property type="entry name" value="PASTA_pknB"/>
    <property type="match status" value="1"/>
</dbReference>